<evidence type="ECO:0000256" key="1">
    <source>
        <dbReference type="SAM" id="Phobius"/>
    </source>
</evidence>
<keyword evidence="1" id="KW-0812">Transmembrane</keyword>
<evidence type="ECO:0000313" key="2">
    <source>
        <dbReference type="EMBL" id="KKK90184.1"/>
    </source>
</evidence>
<feature type="transmembrane region" description="Helical" evidence="1">
    <location>
        <begin position="32"/>
        <end position="49"/>
    </location>
</feature>
<accession>A0A0F9BHU0</accession>
<name>A0A0F9BHU0_9ZZZZ</name>
<comment type="caution">
    <text evidence="2">The sequence shown here is derived from an EMBL/GenBank/DDBJ whole genome shotgun (WGS) entry which is preliminary data.</text>
</comment>
<sequence length="57" mass="6525">MINTIETLHQYFAVYVFTALSIIGAIKGNWDLGFGVNFALVWLYVFLYLQPLQGLIK</sequence>
<dbReference type="EMBL" id="LAZR01049205">
    <property type="protein sequence ID" value="KKK90184.1"/>
    <property type="molecule type" value="Genomic_DNA"/>
</dbReference>
<protein>
    <submittedName>
        <fullName evidence="2">Uncharacterized protein</fullName>
    </submittedName>
</protein>
<keyword evidence="1" id="KW-0472">Membrane</keyword>
<feature type="transmembrane region" description="Helical" evidence="1">
    <location>
        <begin position="7"/>
        <end position="26"/>
    </location>
</feature>
<organism evidence="2">
    <name type="scientific">marine sediment metagenome</name>
    <dbReference type="NCBI Taxonomy" id="412755"/>
    <lineage>
        <taxon>unclassified sequences</taxon>
        <taxon>metagenomes</taxon>
        <taxon>ecological metagenomes</taxon>
    </lineage>
</organism>
<proteinExistence type="predicted"/>
<gene>
    <name evidence="2" type="ORF">LCGC14_2725630</name>
</gene>
<keyword evidence="1" id="KW-1133">Transmembrane helix</keyword>
<dbReference type="AlphaFoldDB" id="A0A0F9BHU0"/>
<reference evidence="2" key="1">
    <citation type="journal article" date="2015" name="Nature">
        <title>Complex archaea that bridge the gap between prokaryotes and eukaryotes.</title>
        <authorList>
            <person name="Spang A."/>
            <person name="Saw J.H."/>
            <person name="Jorgensen S.L."/>
            <person name="Zaremba-Niedzwiedzka K."/>
            <person name="Martijn J."/>
            <person name="Lind A.E."/>
            <person name="van Eijk R."/>
            <person name="Schleper C."/>
            <person name="Guy L."/>
            <person name="Ettema T.J."/>
        </authorList>
    </citation>
    <scope>NUCLEOTIDE SEQUENCE</scope>
</reference>